<dbReference type="AlphaFoldDB" id="A0A1G2DEP4"/>
<name>A0A1G2DEP4_9BACT</name>
<gene>
    <name evidence="2" type="ORF">A3C93_05375</name>
</gene>
<evidence type="ECO:0000259" key="1">
    <source>
        <dbReference type="Pfam" id="PF05523"/>
    </source>
</evidence>
<dbReference type="EMBL" id="MHLO01000035">
    <property type="protein sequence ID" value="OGZ11340.1"/>
    <property type="molecule type" value="Genomic_DNA"/>
</dbReference>
<feature type="domain" description="Sugar 3,4-ketoisomerase QdtA cupin" evidence="1">
    <location>
        <begin position="40"/>
        <end position="122"/>
    </location>
</feature>
<dbReference type="Pfam" id="PF05523">
    <property type="entry name" value="FdtA"/>
    <property type="match status" value="1"/>
</dbReference>
<evidence type="ECO:0000313" key="3">
    <source>
        <dbReference type="Proteomes" id="UP000178636"/>
    </source>
</evidence>
<protein>
    <recommendedName>
        <fullName evidence="1">Sugar 3,4-ketoisomerase QdtA cupin domain-containing protein</fullName>
    </recommendedName>
</protein>
<dbReference type="Proteomes" id="UP000178636">
    <property type="component" value="Unassembled WGS sequence"/>
</dbReference>
<dbReference type="InterPro" id="IPR011051">
    <property type="entry name" value="RmlC_Cupin_sf"/>
</dbReference>
<dbReference type="InterPro" id="IPR014710">
    <property type="entry name" value="RmlC-like_jellyroll"/>
</dbReference>
<dbReference type="Gene3D" id="2.60.120.10">
    <property type="entry name" value="Jelly Rolls"/>
    <property type="match status" value="1"/>
</dbReference>
<reference evidence="2 3" key="1">
    <citation type="journal article" date="2016" name="Nat. Commun.">
        <title>Thousands of microbial genomes shed light on interconnected biogeochemical processes in an aquifer system.</title>
        <authorList>
            <person name="Anantharaman K."/>
            <person name="Brown C.T."/>
            <person name="Hug L.A."/>
            <person name="Sharon I."/>
            <person name="Castelle C.J."/>
            <person name="Probst A.J."/>
            <person name="Thomas B.C."/>
            <person name="Singh A."/>
            <person name="Wilkins M.J."/>
            <person name="Karaoz U."/>
            <person name="Brodie E.L."/>
            <person name="Williams K.H."/>
            <person name="Hubbard S.S."/>
            <person name="Banfield J.F."/>
        </authorList>
    </citation>
    <scope>NUCLEOTIDE SEQUENCE [LARGE SCALE GENOMIC DNA]</scope>
</reference>
<comment type="caution">
    <text evidence="2">The sequence shown here is derived from an EMBL/GenBank/DDBJ whole genome shotgun (WGS) entry which is preliminary data.</text>
</comment>
<organism evidence="2 3">
    <name type="scientific">Candidatus Lloydbacteria bacterium RIFCSPHIGHO2_02_FULL_54_17</name>
    <dbReference type="NCBI Taxonomy" id="1798664"/>
    <lineage>
        <taxon>Bacteria</taxon>
        <taxon>Candidatus Lloydiibacteriota</taxon>
    </lineage>
</organism>
<dbReference type="SUPFAM" id="SSF51182">
    <property type="entry name" value="RmlC-like cupins"/>
    <property type="match status" value="1"/>
</dbReference>
<sequence>MSETPKPIGKLHDQRFHEDDRRRGFYDIIPGLPGDMNFTHVPKGSIAGLHMHKEQSDYFAVPKGAMLFRLITEDGKEERITLSPYARKTLIIPPGVWHGYKALEDSVVLFYIDQKFNTNDEHRRETKPEDWESPIR</sequence>
<evidence type="ECO:0000313" key="2">
    <source>
        <dbReference type="EMBL" id="OGZ11340.1"/>
    </source>
</evidence>
<dbReference type="InterPro" id="IPR008894">
    <property type="entry name" value="QdtA_cupin_dom"/>
</dbReference>
<dbReference type="STRING" id="1798664.A3C93_05375"/>
<proteinExistence type="predicted"/>
<accession>A0A1G2DEP4</accession>